<comment type="caution">
    <text evidence="2">The sequence shown here is derived from an EMBL/GenBank/DDBJ whole genome shotgun (WGS) entry which is preliminary data.</text>
</comment>
<feature type="region of interest" description="Disordered" evidence="1">
    <location>
        <begin position="153"/>
        <end position="206"/>
    </location>
</feature>
<protein>
    <submittedName>
        <fullName evidence="2">25713_t:CDS:1</fullName>
    </submittedName>
</protein>
<evidence type="ECO:0000313" key="2">
    <source>
        <dbReference type="EMBL" id="CAG8708621.1"/>
    </source>
</evidence>
<accession>A0ABN7UZM2</accession>
<feature type="compositionally biased region" description="Basic and acidic residues" evidence="1">
    <location>
        <begin position="168"/>
        <end position="192"/>
    </location>
</feature>
<keyword evidence="3" id="KW-1185">Reference proteome</keyword>
<reference evidence="2 3" key="1">
    <citation type="submission" date="2021-06" db="EMBL/GenBank/DDBJ databases">
        <authorList>
            <person name="Kallberg Y."/>
            <person name="Tangrot J."/>
            <person name="Rosling A."/>
        </authorList>
    </citation>
    <scope>NUCLEOTIDE SEQUENCE [LARGE SCALE GENOMIC DNA]</scope>
    <source>
        <strain evidence="2 3">120-4 pot B 10/14</strain>
    </source>
</reference>
<proteinExistence type="predicted"/>
<gene>
    <name evidence="2" type="ORF">GMARGA_LOCUS12600</name>
</gene>
<name>A0ABN7UZM2_GIGMA</name>
<dbReference type="EMBL" id="CAJVQB010007752">
    <property type="protein sequence ID" value="CAG8708621.1"/>
    <property type="molecule type" value="Genomic_DNA"/>
</dbReference>
<evidence type="ECO:0000313" key="3">
    <source>
        <dbReference type="Proteomes" id="UP000789901"/>
    </source>
</evidence>
<organism evidence="2 3">
    <name type="scientific">Gigaspora margarita</name>
    <dbReference type="NCBI Taxonomy" id="4874"/>
    <lineage>
        <taxon>Eukaryota</taxon>
        <taxon>Fungi</taxon>
        <taxon>Fungi incertae sedis</taxon>
        <taxon>Mucoromycota</taxon>
        <taxon>Glomeromycotina</taxon>
        <taxon>Glomeromycetes</taxon>
        <taxon>Diversisporales</taxon>
        <taxon>Gigasporaceae</taxon>
        <taxon>Gigaspora</taxon>
    </lineage>
</organism>
<dbReference type="Proteomes" id="UP000789901">
    <property type="component" value="Unassembled WGS sequence"/>
</dbReference>
<evidence type="ECO:0000256" key="1">
    <source>
        <dbReference type="SAM" id="MobiDB-lite"/>
    </source>
</evidence>
<sequence length="206" mass="23553">MGDLQQYYQDSPEVGNSKVIKEKDELEELWNLAETDSKGIKVENDEIGNGRKKETIYFDRLEGLEYDCKSGETNLNSTNGPKLNEEEIVSTSKPEKGCYELLDAYYNLNKTVEEPFDDTVFGFNEEQENKLEVLLKEVSTKCDALVQKLTPKKKEPIEEPGGKINIRNNKDERVKVGMELDPSEEKKEEKAETIPTKHNLDNKAQT</sequence>